<dbReference type="AlphaFoldDB" id="R9P0P1"/>
<keyword evidence="2" id="KW-1185">Reference proteome</keyword>
<name>R9P0P1_PSEHS</name>
<dbReference type="GO" id="GO:0016740">
    <property type="term" value="F:transferase activity"/>
    <property type="evidence" value="ECO:0007669"/>
    <property type="project" value="UniProtKB-KW"/>
</dbReference>
<dbReference type="Proteomes" id="UP000014071">
    <property type="component" value="Unassembled WGS sequence"/>
</dbReference>
<dbReference type="EMBL" id="DF238785">
    <property type="protein sequence ID" value="GAC94627.1"/>
    <property type="molecule type" value="Genomic_DNA"/>
</dbReference>
<dbReference type="RefSeq" id="XP_012188214.1">
    <property type="nucleotide sequence ID" value="XM_012332824.1"/>
</dbReference>
<evidence type="ECO:0000313" key="2">
    <source>
        <dbReference type="Proteomes" id="UP000014071"/>
    </source>
</evidence>
<reference evidence="2" key="1">
    <citation type="journal article" date="2013" name="Genome Announc.">
        <title>Draft genome sequence of the basidiomycetous yeast-like fungus Pseudozyma hubeiensis SY62, which produces an abundant amount of the biosurfactant mannosylerythritol lipids.</title>
        <authorList>
            <person name="Konishi M."/>
            <person name="Hatada Y."/>
            <person name="Horiuchi J."/>
        </authorList>
    </citation>
    <scope>NUCLEOTIDE SEQUENCE [LARGE SCALE GENOMIC DNA]</scope>
    <source>
        <strain evidence="2">SY62</strain>
    </source>
</reference>
<dbReference type="GeneID" id="24107493"/>
<organism evidence="1 2">
    <name type="scientific">Pseudozyma hubeiensis (strain SY62)</name>
    <name type="common">Yeast</name>
    <dbReference type="NCBI Taxonomy" id="1305764"/>
    <lineage>
        <taxon>Eukaryota</taxon>
        <taxon>Fungi</taxon>
        <taxon>Dikarya</taxon>
        <taxon>Basidiomycota</taxon>
        <taxon>Ustilaginomycotina</taxon>
        <taxon>Ustilaginomycetes</taxon>
        <taxon>Ustilaginales</taxon>
        <taxon>Ustilaginaceae</taxon>
        <taxon>Pseudozyma</taxon>
    </lineage>
</organism>
<sequence>MHRHCCTMATKARERQKCLACHAVVSEWAPIDRRATRGQARQVWNASSRSAAHTAVRNRITLSLVRTPVRNVRPDDAGSVSERAACPSRAMSKSAKKEIGFRTFFSVAMIDFESVFRVLISSKGGGAHQCCCSKIVPTGCSACTAEQPTLKVTTTAAVKLVCPLVSGSSHAARGTSFWMPPLAALPALDPHRFPHFRLCVIVCVIDPPPIFPIWSMNGMRDRLRGSPSIRSRAVFPLVI</sequence>
<gene>
    <name evidence="1" type="ORF">PHSY_002200</name>
</gene>
<dbReference type="HOGENOM" id="CLU_1161584_0_0_1"/>
<keyword evidence="1" id="KW-0808">Transferase</keyword>
<proteinExistence type="predicted"/>
<accession>R9P0P1</accession>
<protein>
    <submittedName>
        <fullName evidence="1">Phosphotransferase</fullName>
    </submittedName>
</protein>
<evidence type="ECO:0000313" key="1">
    <source>
        <dbReference type="EMBL" id="GAC94627.1"/>
    </source>
</evidence>